<sequence length="468" mass="51568">MTPIPDRIGPILYFRAAGEGALRVAALVARPEGETPGEMEVAGTPVAPRLLAGCAGRQVWRYDLTLPQAAPVYSFEGTLHRVVADLSGDMRIAFVSCNGEEHGDLGRDAAERNAMWQRLLGQHRSWPFALMLMGGDQIYADEATDGHPLTEDWPVSLPEATPAQLADLETHLRARFFERYLRTFAAPGFAEISAEVPALCVWDDHDICDGWGSLRREATASAIGQLLFRVARETYLLFQHGATEADVPELFLDPAGRSLSWRHELPGLTLFGPDLRSERGRRQVMGPAGWRAVETTRGGAHTFLVSSVPLLGPRLSLVESLMMAIPRMQKYEDDLRDQWQSHAHREEWRRMLAEVLRMRGAGPVTVLSGEIHLATRAEMGGGAEAIHQLVASGISHRAPPKGYARCLGALAGLGEAPLPGHPIRIRPLPGHGPRYVAERNYLRLERRAGQWRAVWELEESGATPPMAL</sequence>
<feature type="domain" description="PhoD-like phosphatase" evidence="1">
    <location>
        <begin position="98"/>
        <end position="328"/>
    </location>
</feature>
<proteinExistence type="predicted"/>
<dbReference type="EMBL" id="CP123385">
    <property type="protein sequence ID" value="XCC95886.1"/>
    <property type="molecule type" value="Genomic_DNA"/>
</dbReference>
<evidence type="ECO:0000259" key="1">
    <source>
        <dbReference type="Pfam" id="PF19050"/>
    </source>
</evidence>
<accession>A0AAU8AMS2</accession>
<reference evidence="2" key="1">
    <citation type="submission" date="2023-02" db="EMBL/GenBank/DDBJ databases">
        <title>Description and genomic characterization of Salipiger bruguierae sp. nov., isolated from the sediment of mangrove plant Bruguiera sexangula.</title>
        <authorList>
            <person name="Long M."/>
        </authorList>
    </citation>
    <scope>NUCLEOTIDE SEQUENCE</scope>
    <source>
        <strain evidence="2">H15</strain>
    </source>
</reference>
<organism evidence="2">
    <name type="scientific">Alloyangia sp. H15</name>
    <dbReference type="NCBI Taxonomy" id="3029062"/>
    <lineage>
        <taxon>Bacteria</taxon>
        <taxon>Pseudomonadati</taxon>
        <taxon>Pseudomonadota</taxon>
        <taxon>Alphaproteobacteria</taxon>
        <taxon>Rhodobacterales</taxon>
        <taxon>Roseobacteraceae</taxon>
        <taxon>Alloyangia</taxon>
    </lineage>
</organism>
<dbReference type="PANTHER" id="PTHR46689:SF1">
    <property type="entry name" value="PHOD-LIKE PHOSPHATASE DOMAIN-CONTAINING PROTEIN"/>
    <property type="match status" value="1"/>
</dbReference>
<dbReference type="InterPro" id="IPR029052">
    <property type="entry name" value="Metallo-depent_PP-like"/>
</dbReference>
<keyword evidence="2" id="KW-0378">Hydrolase</keyword>
<dbReference type="GO" id="GO:0004035">
    <property type="term" value="F:alkaline phosphatase activity"/>
    <property type="evidence" value="ECO:0007669"/>
    <property type="project" value="UniProtKB-EC"/>
</dbReference>
<dbReference type="EC" id="3.1.3.1" evidence="2"/>
<dbReference type="InterPro" id="IPR038607">
    <property type="entry name" value="PhoD-like_sf"/>
</dbReference>
<dbReference type="InterPro" id="IPR043904">
    <property type="entry name" value="PhoD_2-like"/>
</dbReference>
<dbReference type="SUPFAM" id="SSF56300">
    <property type="entry name" value="Metallo-dependent phosphatases"/>
    <property type="match status" value="1"/>
</dbReference>
<dbReference type="CDD" id="cd07389">
    <property type="entry name" value="MPP_PhoD"/>
    <property type="match status" value="1"/>
</dbReference>
<protein>
    <submittedName>
        <fullName evidence="2">Alkaline phosphatase D family protein</fullName>
        <ecNumber evidence="2">3.1.3.1</ecNumber>
    </submittedName>
</protein>
<dbReference type="Gene3D" id="3.60.21.70">
    <property type="entry name" value="PhoD-like phosphatase"/>
    <property type="match status" value="1"/>
</dbReference>
<dbReference type="RefSeq" id="WP_353474753.1">
    <property type="nucleotide sequence ID" value="NZ_CP123385.1"/>
</dbReference>
<name>A0AAU8AMS2_9RHOB</name>
<evidence type="ECO:0000313" key="2">
    <source>
        <dbReference type="EMBL" id="XCC95886.1"/>
    </source>
</evidence>
<gene>
    <name evidence="2" type="ORF">PVT71_14385</name>
</gene>
<dbReference type="AlphaFoldDB" id="A0AAU8AMS2"/>
<dbReference type="GO" id="GO:0016020">
    <property type="term" value="C:membrane"/>
    <property type="evidence" value="ECO:0007669"/>
    <property type="project" value="TreeGrafter"/>
</dbReference>
<dbReference type="Pfam" id="PF19050">
    <property type="entry name" value="PhoD_2"/>
    <property type="match status" value="1"/>
</dbReference>
<dbReference type="InterPro" id="IPR018946">
    <property type="entry name" value="PhoD-like_MPP"/>
</dbReference>
<dbReference type="PANTHER" id="PTHR46689">
    <property type="entry name" value="MEMBRANE PROTEIN, PUTATIVE-RELATED"/>
    <property type="match status" value="1"/>
</dbReference>